<keyword evidence="2" id="KW-1003">Cell membrane</keyword>
<feature type="transmembrane region" description="Helical" evidence="7">
    <location>
        <begin position="172"/>
        <end position="196"/>
    </location>
</feature>
<dbReference type="GO" id="GO:0022857">
    <property type="term" value="F:transmembrane transporter activity"/>
    <property type="evidence" value="ECO:0007669"/>
    <property type="project" value="UniProtKB-UniRule"/>
</dbReference>
<evidence type="ECO:0000256" key="6">
    <source>
        <dbReference type="ARBA" id="ARBA00023136"/>
    </source>
</evidence>
<accession>A0A533I828</accession>
<evidence type="ECO:0000313" key="10">
    <source>
        <dbReference type="Proteomes" id="UP000315344"/>
    </source>
</evidence>
<comment type="function">
    <text evidence="7">Part of the tripartite ATP-independent periplasmic (TRAP) transport system.</text>
</comment>
<dbReference type="PANTHER" id="PTHR33362:SF2">
    <property type="entry name" value="TRAP TRANSPORTER LARGE PERMEASE PROTEIN"/>
    <property type="match status" value="1"/>
</dbReference>
<dbReference type="AlphaFoldDB" id="A0A533I828"/>
<proteinExistence type="inferred from homology"/>
<feature type="transmembrane region" description="Helical" evidence="7">
    <location>
        <begin position="58"/>
        <end position="78"/>
    </location>
</feature>
<gene>
    <name evidence="9" type="ORF">DI616_07665</name>
</gene>
<evidence type="ECO:0000256" key="1">
    <source>
        <dbReference type="ARBA" id="ARBA00004429"/>
    </source>
</evidence>
<dbReference type="PIRSF" id="PIRSF006066">
    <property type="entry name" value="HI0050"/>
    <property type="match status" value="1"/>
</dbReference>
<feature type="transmembrane region" description="Helical" evidence="7">
    <location>
        <begin position="6"/>
        <end position="37"/>
    </location>
</feature>
<dbReference type="EMBL" id="VAFL01000005">
    <property type="protein sequence ID" value="TKW66945.1"/>
    <property type="molecule type" value="Genomic_DNA"/>
</dbReference>
<comment type="subunit">
    <text evidence="7">The complex comprises the extracytoplasmic solute receptor protein and the two transmembrane proteins.</text>
</comment>
<dbReference type="GO" id="GO:0005886">
    <property type="term" value="C:plasma membrane"/>
    <property type="evidence" value="ECO:0007669"/>
    <property type="project" value="UniProtKB-SubCell"/>
</dbReference>
<dbReference type="NCBIfam" id="TIGR00786">
    <property type="entry name" value="dctM"/>
    <property type="match status" value="1"/>
</dbReference>
<protein>
    <recommendedName>
        <fullName evidence="7">TRAP transporter large permease protein</fullName>
    </recommendedName>
</protein>
<feature type="transmembrane region" description="Helical" evidence="7">
    <location>
        <begin position="359"/>
        <end position="384"/>
    </location>
</feature>
<comment type="subcellular location">
    <subcellularLocation>
        <location evidence="1 7">Cell inner membrane</location>
        <topology evidence="1 7">Multi-pass membrane protein</topology>
    </subcellularLocation>
</comment>
<dbReference type="InterPro" id="IPR010656">
    <property type="entry name" value="DctM"/>
</dbReference>
<feature type="transmembrane region" description="Helical" evidence="7">
    <location>
        <begin position="245"/>
        <end position="263"/>
    </location>
</feature>
<feature type="transmembrane region" description="Helical" evidence="7">
    <location>
        <begin position="404"/>
        <end position="424"/>
    </location>
</feature>
<comment type="caution">
    <text evidence="9">The sequence shown here is derived from an EMBL/GenBank/DDBJ whole genome shotgun (WGS) entry which is preliminary data.</text>
</comment>
<keyword evidence="3 7" id="KW-0997">Cell inner membrane</keyword>
<name>A0A533I828_PARDE</name>
<feature type="transmembrane region" description="Helical" evidence="7">
    <location>
        <begin position="275"/>
        <end position="297"/>
    </location>
</feature>
<evidence type="ECO:0000313" key="9">
    <source>
        <dbReference type="EMBL" id="TKW66945.1"/>
    </source>
</evidence>
<keyword evidence="5 7" id="KW-1133">Transmembrane helix</keyword>
<evidence type="ECO:0000256" key="7">
    <source>
        <dbReference type="RuleBase" id="RU369079"/>
    </source>
</evidence>
<evidence type="ECO:0000256" key="5">
    <source>
        <dbReference type="ARBA" id="ARBA00022989"/>
    </source>
</evidence>
<dbReference type="Proteomes" id="UP000315344">
    <property type="component" value="Unassembled WGS sequence"/>
</dbReference>
<evidence type="ECO:0000256" key="3">
    <source>
        <dbReference type="ARBA" id="ARBA00022519"/>
    </source>
</evidence>
<dbReference type="Pfam" id="PF06808">
    <property type="entry name" value="DctM"/>
    <property type="match status" value="1"/>
</dbReference>
<reference evidence="9 10" key="1">
    <citation type="journal article" date="2017" name="Nat. Commun.">
        <title>In situ click chemistry generation of cyclooxygenase-2 inhibitors.</title>
        <authorList>
            <person name="Bhardwaj A."/>
            <person name="Kaur J."/>
            <person name="Wuest M."/>
            <person name="Wuest F."/>
        </authorList>
    </citation>
    <scope>NUCLEOTIDE SEQUENCE [LARGE SCALE GENOMIC DNA]</scope>
    <source>
        <strain evidence="9">S2_012_000_R3_94</strain>
    </source>
</reference>
<feature type="transmembrane region" description="Helical" evidence="7">
    <location>
        <begin position="139"/>
        <end position="166"/>
    </location>
</feature>
<feature type="transmembrane region" description="Helical" evidence="7">
    <location>
        <begin position="98"/>
        <end position="127"/>
    </location>
</feature>
<dbReference type="InterPro" id="IPR004681">
    <property type="entry name" value="TRAP_DctM"/>
</dbReference>
<evidence type="ECO:0000256" key="4">
    <source>
        <dbReference type="ARBA" id="ARBA00022692"/>
    </source>
</evidence>
<feature type="domain" description="TRAP C4-dicarboxylate transport system permease DctM subunit" evidence="8">
    <location>
        <begin position="13"/>
        <end position="419"/>
    </location>
</feature>
<evidence type="ECO:0000256" key="2">
    <source>
        <dbReference type="ARBA" id="ARBA00022475"/>
    </source>
</evidence>
<dbReference type="PANTHER" id="PTHR33362">
    <property type="entry name" value="SIALIC ACID TRAP TRANSPORTER PERMEASE PROTEIN SIAT-RELATED"/>
    <property type="match status" value="1"/>
</dbReference>
<feature type="transmembrane region" description="Helical" evidence="7">
    <location>
        <begin position="317"/>
        <end position="338"/>
    </location>
</feature>
<sequence length="434" mass="45600">MELATLALILTGVITFCILIGVPLAIAIIAGSFAAIFAHGGANPVIAPQRLFAGMDSFSLMAIPAFLFAGAIMSNGGISSRLIDFGNALVGRFTGGLAISNVLSSLMFGGISGSAVADTAAIGGTFIPEMKKAGYPAGYSVGITAASSPISPLIPPSIAWIVYAYITDQSVMRMFLAGLIPGLLWGLALMIAAWGIARRNRYPTQPPAPFSLIWEKFVIAFPALITPVLLLGGILSALFTVTEASVVLCVYAMLVSGLVYRELSWKVIVDSLTSAMRLTAAVMIILAGASLFAWMLAWVHAPESFGAWLQSFVTSPITFLILVNILLLFIGMVMEVNAAKVMLLPVLFPISQQLGIDPIHFGVVVTVNLCIGLITPPIGIVLAIASQIGGISIVQGARATMPFLLVAILVLLILTFVPVLSTFLPDLLMGPRQV</sequence>
<comment type="similarity">
    <text evidence="7">Belongs to the TRAP transporter large permease family.</text>
</comment>
<keyword evidence="6 7" id="KW-0472">Membrane</keyword>
<keyword evidence="7" id="KW-0813">Transport</keyword>
<keyword evidence="4 7" id="KW-0812">Transmembrane</keyword>
<feature type="transmembrane region" description="Helical" evidence="7">
    <location>
        <begin position="217"/>
        <end position="239"/>
    </location>
</feature>
<organism evidence="9 10">
    <name type="scientific">Paracoccus denitrificans</name>
    <dbReference type="NCBI Taxonomy" id="266"/>
    <lineage>
        <taxon>Bacteria</taxon>
        <taxon>Pseudomonadati</taxon>
        <taxon>Pseudomonadota</taxon>
        <taxon>Alphaproteobacteria</taxon>
        <taxon>Rhodobacterales</taxon>
        <taxon>Paracoccaceae</taxon>
        <taxon>Paracoccus</taxon>
    </lineage>
</organism>
<evidence type="ECO:0000259" key="8">
    <source>
        <dbReference type="Pfam" id="PF06808"/>
    </source>
</evidence>